<evidence type="ECO:0000256" key="1">
    <source>
        <dbReference type="ARBA" id="ARBA00001917"/>
    </source>
</evidence>
<comment type="pathway">
    <text evidence="4">Nitrogen metabolism.</text>
</comment>
<keyword evidence="8" id="KW-0288">FMN</keyword>
<dbReference type="Proteomes" id="UP000251960">
    <property type="component" value="Chromosome 7"/>
</dbReference>
<name>A0A3L6E3X8_MAIZE</name>
<evidence type="ECO:0000256" key="14">
    <source>
        <dbReference type="ARBA" id="ARBA00023164"/>
    </source>
</evidence>
<comment type="caution">
    <text evidence="19">The sequence shown here is derived from an EMBL/GenBank/DDBJ whole genome shotgun (WGS) entry which is preliminary data.</text>
</comment>
<feature type="domain" description="Glutamine amidotransferase type-2" evidence="18">
    <location>
        <begin position="258"/>
        <end position="412"/>
    </location>
</feature>
<dbReference type="GO" id="GO:0016041">
    <property type="term" value="F:glutamate synthase (ferredoxin) activity"/>
    <property type="evidence" value="ECO:0007669"/>
    <property type="project" value="UniProtKB-EC"/>
</dbReference>
<dbReference type="GO" id="GO:0051538">
    <property type="term" value="F:3 iron, 4 sulfur cluster binding"/>
    <property type="evidence" value="ECO:0007669"/>
    <property type="project" value="UniProtKB-KW"/>
</dbReference>
<keyword evidence="9" id="KW-0479">Metal-binding</keyword>
<evidence type="ECO:0000256" key="15">
    <source>
        <dbReference type="ARBA" id="ARBA00023291"/>
    </source>
</evidence>
<dbReference type="AlphaFoldDB" id="A0A3L6E3X8"/>
<organism evidence="19">
    <name type="scientific">Zea mays</name>
    <name type="common">Maize</name>
    <dbReference type="NCBI Taxonomy" id="4577"/>
    <lineage>
        <taxon>Eukaryota</taxon>
        <taxon>Viridiplantae</taxon>
        <taxon>Streptophyta</taxon>
        <taxon>Embryophyta</taxon>
        <taxon>Tracheophyta</taxon>
        <taxon>Spermatophyta</taxon>
        <taxon>Magnoliopsida</taxon>
        <taxon>Liliopsida</taxon>
        <taxon>Poales</taxon>
        <taxon>Poaceae</taxon>
        <taxon>PACMAD clade</taxon>
        <taxon>Panicoideae</taxon>
        <taxon>Andropogonodae</taxon>
        <taxon>Andropogoneae</taxon>
        <taxon>Tripsacinae</taxon>
        <taxon>Zea</taxon>
    </lineage>
</organism>
<dbReference type="GO" id="GO:0046872">
    <property type="term" value="F:metal ion binding"/>
    <property type="evidence" value="ECO:0007669"/>
    <property type="project" value="UniProtKB-KW"/>
</dbReference>
<sequence>MSTVQGTTLRSAPLGAGRWARRDRPVAVPYRSGWQAYGGVSLGGVHRTEERVASRAPYVAARDAEVVNDAIEMLERMAHRGACGCEKNTGDGAGIMVALPHDFFKEVAKDVGFELPPPGEYAVGMFFMPTDEKHREKGKAEFKKVAESLGHVILGWRLVPTDNSDLVNLHSRLSQSLSRFLLPRAQDQRLIYILRRLSIISVRASLNIKRGGERDFYMCSLSSRTVVYKGQLKPSQLKGYYYADLGHENFMSYMALVAKDAGFELPPPGEYVVGMFLMPTDEKHREKGKAVFKKVAESLGHVIFGWRLVPSDNSDLGDSALETESVIEQVFVTKSSRSESEFEQQLYILRRLSIISVRASLNIKRGGERDFYMCSLSSRTIVYKGQLKPSQLKGYYYADLGHENFMSYMALVAKDAGFELPPPGEYVVGMFLMPTDEKRQSLGHVILGWRLVPTDNSDLDESTLETEPVIEQLYILRRLSIISVRASLNIKRGGERDFYMCSLSSRTIVYKGQLKPSQLKGYYYADLESSCSSAMADCYGRLLCPTHQDVTSDYVVGRKCVWFECIRDNST</sequence>
<evidence type="ECO:0000256" key="12">
    <source>
        <dbReference type="ARBA" id="ARBA00023004"/>
    </source>
</evidence>
<keyword evidence="12" id="KW-0408">Iron</keyword>
<gene>
    <name evidence="19" type="primary">Os01g0681900_1</name>
    <name evidence="19" type="ORF">Zm00014a_000456</name>
</gene>
<comment type="pathway">
    <text evidence="16">Amino-acid biosynthesis; L-glutamate biosynthesis via GLT pathway; L-glutamate from 2-oxoglutarate and L-glutamine (ferredoxin route): step 1/1.</text>
</comment>
<evidence type="ECO:0000259" key="18">
    <source>
        <dbReference type="Pfam" id="PF00310"/>
    </source>
</evidence>
<feature type="domain" description="Glutamine amidotransferase type-2" evidence="18">
    <location>
        <begin position="413"/>
        <end position="535"/>
    </location>
</feature>
<comment type="cofactor">
    <cofactor evidence="1">
        <name>FMN</name>
        <dbReference type="ChEBI" id="CHEBI:58210"/>
    </cofactor>
</comment>
<dbReference type="EMBL" id="NCVQ01000008">
    <property type="protein sequence ID" value="PWZ15586.1"/>
    <property type="molecule type" value="Genomic_DNA"/>
</dbReference>
<keyword evidence="6" id="KW-0028">Amino-acid biosynthesis</keyword>
<evidence type="ECO:0000256" key="6">
    <source>
        <dbReference type="ARBA" id="ARBA00022605"/>
    </source>
</evidence>
<keyword evidence="7" id="KW-0285">Flavoprotein</keyword>
<comment type="similarity">
    <text evidence="5">Belongs to the glutamate synthase family.</text>
</comment>
<evidence type="ECO:0000256" key="7">
    <source>
        <dbReference type="ARBA" id="ARBA00022630"/>
    </source>
</evidence>
<dbReference type="SUPFAM" id="SSF56235">
    <property type="entry name" value="N-terminal nucleophile aminohydrolases (Ntn hydrolases)"/>
    <property type="match status" value="3"/>
</dbReference>
<evidence type="ECO:0000256" key="16">
    <source>
        <dbReference type="ARBA" id="ARBA00037928"/>
    </source>
</evidence>
<evidence type="ECO:0000256" key="13">
    <source>
        <dbReference type="ARBA" id="ARBA00023014"/>
    </source>
</evidence>
<keyword evidence="10" id="KW-0315">Glutamine amidotransferase</keyword>
<evidence type="ECO:0000256" key="10">
    <source>
        <dbReference type="ARBA" id="ARBA00022962"/>
    </source>
</evidence>
<dbReference type="InterPro" id="IPR029055">
    <property type="entry name" value="Ntn_hydrolases_N"/>
</dbReference>
<dbReference type="PANTHER" id="PTHR11938:SF133">
    <property type="entry name" value="GLUTAMATE SYNTHASE (NADH)"/>
    <property type="match status" value="1"/>
</dbReference>
<keyword evidence="13" id="KW-0411">Iron-sulfur</keyword>
<evidence type="ECO:0000256" key="9">
    <source>
        <dbReference type="ARBA" id="ARBA00022723"/>
    </source>
</evidence>
<evidence type="ECO:0000313" key="19">
    <source>
        <dbReference type="EMBL" id="PWZ15586.1"/>
    </source>
</evidence>
<evidence type="ECO:0000256" key="4">
    <source>
        <dbReference type="ARBA" id="ARBA00004909"/>
    </source>
</evidence>
<keyword evidence="15" id="KW-0003">3Fe-4S</keyword>
<dbReference type="PANTHER" id="PTHR11938">
    <property type="entry name" value="FAD NADPH DEHYDROGENASE/OXIDOREDUCTASE"/>
    <property type="match status" value="1"/>
</dbReference>
<evidence type="ECO:0000256" key="11">
    <source>
        <dbReference type="ARBA" id="ARBA00023002"/>
    </source>
</evidence>
<reference evidence="19" key="1">
    <citation type="journal article" date="2018" name="Nat. Genet.">
        <title>Extensive intraspecific gene order and gene structural variations between Mo17 and other maize genomes.</title>
        <authorList>
            <person name="Sun S."/>
            <person name="Zhou Y."/>
            <person name="Chen J."/>
            <person name="Shi J."/>
            <person name="Zhao H."/>
            <person name="Zhao H."/>
            <person name="Song W."/>
            <person name="Zhang M."/>
            <person name="Cui Y."/>
            <person name="Dong X."/>
            <person name="Liu H."/>
            <person name="Ma X."/>
            <person name="Jiao Y."/>
            <person name="Wang B."/>
            <person name="Wei X."/>
            <person name="Stein J.C."/>
            <person name="Glaubitz J.C."/>
            <person name="Lu F."/>
            <person name="Yu G."/>
            <person name="Liang C."/>
            <person name="Fengler K."/>
            <person name="Li B."/>
            <person name="Rafalski A."/>
            <person name="Schnable P.S."/>
            <person name="Ware D.H."/>
            <person name="Buckler E.S."/>
            <person name="Lai J."/>
        </authorList>
    </citation>
    <scope>NUCLEOTIDE SEQUENCE [LARGE SCALE GENOMIC DNA]</scope>
    <source>
        <tissue evidence="19">Seedling</tissue>
    </source>
</reference>
<feature type="domain" description="Glutamine amidotransferase type-2" evidence="18">
    <location>
        <begin position="63"/>
        <end position="257"/>
    </location>
</feature>
<accession>A0A3L6E3X8</accession>
<dbReference type="InterPro" id="IPR050711">
    <property type="entry name" value="ET-N_metabolism_enzyme"/>
</dbReference>
<evidence type="ECO:0000256" key="17">
    <source>
        <dbReference type="ARBA" id="ARBA00039085"/>
    </source>
</evidence>
<evidence type="ECO:0000256" key="5">
    <source>
        <dbReference type="ARBA" id="ARBA00009716"/>
    </source>
</evidence>
<dbReference type="EC" id="1.4.7.1" evidence="17"/>
<dbReference type="InterPro" id="IPR017932">
    <property type="entry name" value="GATase_2_dom"/>
</dbReference>
<proteinExistence type="inferred from homology"/>
<evidence type="ECO:0000256" key="2">
    <source>
        <dbReference type="ARBA" id="ARBA00001927"/>
    </source>
</evidence>
<dbReference type="Gene3D" id="3.60.20.10">
    <property type="entry name" value="Glutamine Phosphoribosylpyrophosphate, subunit 1, domain 1"/>
    <property type="match status" value="3"/>
</dbReference>
<dbReference type="Pfam" id="PF00310">
    <property type="entry name" value="GATase_2"/>
    <property type="match status" value="3"/>
</dbReference>
<protein>
    <recommendedName>
        <fullName evidence="17">glutamate synthase (ferredoxin)</fullName>
        <ecNumber evidence="17">1.4.7.1</ecNumber>
    </recommendedName>
</protein>
<evidence type="ECO:0000256" key="8">
    <source>
        <dbReference type="ARBA" id="ARBA00022643"/>
    </source>
</evidence>
<evidence type="ECO:0000256" key="3">
    <source>
        <dbReference type="ARBA" id="ARBA00004802"/>
    </source>
</evidence>
<comment type="cofactor">
    <cofactor evidence="2">
        <name>[3Fe-4S] cluster</name>
        <dbReference type="ChEBI" id="CHEBI:21137"/>
    </cofactor>
</comment>
<dbReference type="ExpressionAtlas" id="A0A3L6E3X8">
    <property type="expression patterns" value="baseline and differential"/>
</dbReference>
<comment type="pathway">
    <text evidence="3">Energy metabolism; nitrogen metabolism.</text>
</comment>
<keyword evidence="14" id="KW-0314">Glutamate biosynthesis</keyword>
<dbReference type="GO" id="GO:0006537">
    <property type="term" value="P:glutamate biosynthetic process"/>
    <property type="evidence" value="ECO:0007669"/>
    <property type="project" value="UniProtKB-KW"/>
</dbReference>
<keyword evidence="11" id="KW-0560">Oxidoreductase</keyword>